<dbReference type="SUPFAM" id="SSF110942">
    <property type="entry name" value="HSP90 C-terminal domain"/>
    <property type="match status" value="1"/>
</dbReference>
<gene>
    <name evidence="4" type="ORF">RMAR00112_LOCUS33168</name>
    <name evidence="5" type="ORF">RMAR00112_LOCUS33178</name>
</gene>
<dbReference type="AlphaFoldDB" id="A0A7S3AAT3"/>
<feature type="region of interest" description="Disordered" evidence="3">
    <location>
        <begin position="77"/>
        <end position="106"/>
    </location>
</feature>
<name>A0A7S3AAT3_9RHOD</name>
<comment type="similarity">
    <text evidence="1">Belongs to the heat shock protein 90 family.</text>
</comment>
<reference evidence="4" key="1">
    <citation type="submission" date="2021-01" db="EMBL/GenBank/DDBJ databases">
        <authorList>
            <person name="Corre E."/>
            <person name="Pelletier E."/>
            <person name="Niang G."/>
            <person name="Scheremetjew M."/>
            <person name="Finn R."/>
            <person name="Kale V."/>
            <person name="Holt S."/>
            <person name="Cochrane G."/>
            <person name="Meng A."/>
            <person name="Brown T."/>
            <person name="Cohen L."/>
        </authorList>
    </citation>
    <scope>NUCLEOTIDE SEQUENCE</scope>
    <source>
        <strain evidence="4">CCMP 769</strain>
    </source>
</reference>
<accession>A0A7S3AAT3</accession>
<dbReference type="EMBL" id="HBHW01042866">
    <property type="protein sequence ID" value="CAE0065106.1"/>
    <property type="molecule type" value="Transcribed_RNA"/>
</dbReference>
<evidence type="ECO:0000313" key="4">
    <source>
        <dbReference type="EMBL" id="CAE0065096.1"/>
    </source>
</evidence>
<evidence type="ECO:0000313" key="5">
    <source>
        <dbReference type="EMBL" id="CAE0065106.1"/>
    </source>
</evidence>
<dbReference type="GO" id="GO:0051082">
    <property type="term" value="F:unfolded protein binding"/>
    <property type="evidence" value="ECO:0007669"/>
    <property type="project" value="InterPro"/>
</dbReference>
<evidence type="ECO:0000256" key="3">
    <source>
        <dbReference type="SAM" id="MobiDB-lite"/>
    </source>
</evidence>
<keyword evidence="2" id="KW-0143">Chaperone</keyword>
<organism evidence="4">
    <name type="scientific">Rhodosorus marinus</name>
    <dbReference type="NCBI Taxonomy" id="101924"/>
    <lineage>
        <taxon>Eukaryota</taxon>
        <taxon>Rhodophyta</taxon>
        <taxon>Stylonematophyceae</taxon>
        <taxon>Stylonematales</taxon>
        <taxon>Stylonemataceae</taxon>
        <taxon>Rhodosorus</taxon>
    </lineage>
</organism>
<dbReference type="GO" id="GO:0016887">
    <property type="term" value="F:ATP hydrolysis activity"/>
    <property type="evidence" value="ECO:0007669"/>
    <property type="project" value="InterPro"/>
</dbReference>
<evidence type="ECO:0000256" key="1">
    <source>
        <dbReference type="ARBA" id="ARBA00008239"/>
    </source>
</evidence>
<dbReference type="GO" id="GO:0140662">
    <property type="term" value="F:ATP-dependent protein folding chaperone"/>
    <property type="evidence" value="ECO:0007669"/>
    <property type="project" value="InterPro"/>
</dbReference>
<dbReference type="Gene3D" id="1.20.120.790">
    <property type="entry name" value="Heat shock protein 90, C-terminal domain"/>
    <property type="match status" value="1"/>
</dbReference>
<dbReference type="InterPro" id="IPR001404">
    <property type="entry name" value="Hsp90_fam"/>
</dbReference>
<dbReference type="Pfam" id="PF00183">
    <property type="entry name" value="HSP90"/>
    <property type="match status" value="1"/>
</dbReference>
<dbReference type="EMBL" id="HBHW01042855">
    <property type="protein sequence ID" value="CAE0065096.1"/>
    <property type="molecule type" value="Transcribed_RNA"/>
</dbReference>
<sequence>MRERLRFVHCSRIVRSFIDEKLIHELRDSFLPVLGQDDDATKDTVGLLHELGLLSGGYNIEDSAGFAKRIARFMASSLSSSPVPEAKADEEDNMGETTRVNAEIVD</sequence>
<dbReference type="InterPro" id="IPR037196">
    <property type="entry name" value="HSP90_C"/>
</dbReference>
<evidence type="ECO:0000256" key="2">
    <source>
        <dbReference type="ARBA" id="ARBA00023186"/>
    </source>
</evidence>
<dbReference type="GO" id="GO:0005524">
    <property type="term" value="F:ATP binding"/>
    <property type="evidence" value="ECO:0007669"/>
    <property type="project" value="InterPro"/>
</dbReference>
<proteinExistence type="inferred from homology"/>
<protein>
    <submittedName>
        <fullName evidence="4">Uncharacterized protein</fullName>
    </submittedName>
</protein>